<evidence type="ECO:0000313" key="14">
    <source>
        <dbReference type="Proteomes" id="UP001153292"/>
    </source>
</evidence>
<feature type="domain" description="C2H2-type" evidence="12">
    <location>
        <begin position="93"/>
        <end position="116"/>
    </location>
</feature>
<keyword evidence="14" id="KW-1185">Reference proteome</keyword>
<dbReference type="PANTHER" id="PTHR24409:SF295">
    <property type="entry name" value="AZ2-RELATED"/>
    <property type="match status" value="1"/>
</dbReference>
<keyword evidence="2" id="KW-0479">Metal-binding</keyword>
<keyword evidence="4 10" id="KW-0863">Zinc-finger</keyword>
<keyword evidence="8" id="KW-0804">Transcription</keyword>
<evidence type="ECO:0000256" key="4">
    <source>
        <dbReference type="ARBA" id="ARBA00022771"/>
    </source>
</evidence>
<feature type="domain" description="C2H2-type" evidence="12">
    <location>
        <begin position="176"/>
        <end position="199"/>
    </location>
</feature>
<dbReference type="Gene3D" id="3.30.160.60">
    <property type="entry name" value="Classic Zinc Finger"/>
    <property type="match status" value="4"/>
</dbReference>
<dbReference type="InterPro" id="IPR036236">
    <property type="entry name" value="Znf_C2H2_sf"/>
</dbReference>
<dbReference type="Pfam" id="PF13894">
    <property type="entry name" value="zf-C2H2_4"/>
    <property type="match status" value="1"/>
</dbReference>
<comment type="subcellular location">
    <subcellularLocation>
        <location evidence="1">Nucleus</location>
    </subcellularLocation>
</comment>
<evidence type="ECO:0000256" key="7">
    <source>
        <dbReference type="ARBA" id="ARBA00023125"/>
    </source>
</evidence>
<dbReference type="InterPro" id="IPR041697">
    <property type="entry name" value="Znf-C2H2_11"/>
</dbReference>
<feature type="domain" description="C2H2-type" evidence="12">
    <location>
        <begin position="147"/>
        <end position="175"/>
    </location>
</feature>
<accession>A0ABN8AZF6</accession>
<feature type="domain" description="C2H2-type" evidence="12">
    <location>
        <begin position="63"/>
        <end position="91"/>
    </location>
</feature>
<evidence type="ECO:0000256" key="3">
    <source>
        <dbReference type="ARBA" id="ARBA00022737"/>
    </source>
</evidence>
<feature type="compositionally biased region" description="Basic and acidic residues" evidence="11">
    <location>
        <begin position="44"/>
        <end position="55"/>
    </location>
</feature>
<keyword evidence="6" id="KW-0805">Transcription regulation</keyword>
<keyword evidence="9" id="KW-0539">Nucleus</keyword>
<gene>
    <name evidence="13" type="ORF">CHILSU_LOCUS5079</name>
</gene>
<feature type="domain" description="C2H2-type" evidence="12">
    <location>
        <begin position="203"/>
        <end position="231"/>
    </location>
</feature>
<protein>
    <recommendedName>
        <fullName evidence="12">C2H2-type domain-containing protein</fullName>
    </recommendedName>
</protein>
<keyword evidence="7" id="KW-0238">DNA-binding</keyword>
<dbReference type="Pfam" id="PF16622">
    <property type="entry name" value="zf-C2H2_11"/>
    <property type="match status" value="2"/>
</dbReference>
<evidence type="ECO:0000259" key="12">
    <source>
        <dbReference type="PROSITE" id="PS50157"/>
    </source>
</evidence>
<reference evidence="13" key="1">
    <citation type="submission" date="2021-12" db="EMBL/GenBank/DDBJ databases">
        <authorList>
            <person name="King R."/>
        </authorList>
    </citation>
    <scope>NUCLEOTIDE SEQUENCE</scope>
</reference>
<evidence type="ECO:0000256" key="1">
    <source>
        <dbReference type="ARBA" id="ARBA00004123"/>
    </source>
</evidence>
<dbReference type="SUPFAM" id="SSF57667">
    <property type="entry name" value="beta-beta-alpha zinc fingers"/>
    <property type="match status" value="3"/>
</dbReference>
<keyword evidence="3" id="KW-0677">Repeat</keyword>
<dbReference type="PANTHER" id="PTHR24409">
    <property type="entry name" value="ZINC FINGER PROTEIN 142"/>
    <property type="match status" value="1"/>
</dbReference>
<dbReference type="Pfam" id="PF00096">
    <property type="entry name" value="zf-C2H2"/>
    <property type="match status" value="1"/>
</dbReference>
<organism evidence="13 14">
    <name type="scientific">Chilo suppressalis</name>
    <name type="common">Asiatic rice borer moth</name>
    <dbReference type="NCBI Taxonomy" id="168631"/>
    <lineage>
        <taxon>Eukaryota</taxon>
        <taxon>Metazoa</taxon>
        <taxon>Ecdysozoa</taxon>
        <taxon>Arthropoda</taxon>
        <taxon>Hexapoda</taxon>
        <taxon>Insecta</taxon>
        <taxon>Pterygota</taxon>
        <taxon>Neoptera</taxon>
        <taxon>Endopterygota</taxon>
        <taxon>Lepidoptera</taxon>
        <taxon>Glossata</taxon>
        <taxon>Ditrysia</taxon>
        <taxon>Pyraloidea</taxon>
        <taxon>Crambidae</taxon>
        <taxon>Crambinae</taxon>
        <taxon>Chilo</taxon>
    </lineage>
</organism>
<feature type="domain" description="C2H2-type" evidence="12">
    <location>
        <begin position="231"/>
        <end position="254"/>
    </location>
</feature>
<evidence type="ECO:0000256" key="6">
    <source>
        <dbReference type="ARBA" id="ARBA00023015"/>
    </source>
</evidence>
<evidence type="ECO:0000256" key="11">
    <source>
        <dbReference type="SAM" id="MobiDB-lite"/>
    </source>
</evidence>
<evidence type="ECO:0000256" key="5">
    <source>
        <dbReference type="ARBA" id="ARBA00022833"/>
    </source>
</evidence>
<sequence>MSLKLKGAEVKVDVVRLESQSIDEHLRSAAAVLCEILNDDNSIKNEDSSDGHESSMEEDGDGHRCQNCGKIYKSANTLNVHYRLKHPEEASQVRCNECNKSYASSLSLQKHVRYMHKYANRCDVCYRAFASIEAFQQHGEICTKVETPCPTCGKIYDSALSLRNHAKYKHPKKRTFSCDVCRRTFTSNRGLSNHMARIHPTDINCNQCNKKFSTVATLQCHFLDKHTENGERCNLCRKVFTSSRSLSRHLSKTHDIATKYSGEKYWCAQCNLNYQSVNDLIQHAMAACSPLQKKSE</sequence>
<dbReference type="Proteomes" id="UP001153292">
    <property type="component" value="Chromosome 2"/>
</dbReference>
<dbReference type="PROSITE" id="PS50157">
    <property type="entry name" value="ZINC_FINGER_C2H2_2"/>
    <property type="match status" value="6"/>
</dbReference>
<dbReference type="EMBL" id="OU963895">
    <property type="protein sequence ID" value="CAH0401841.1"/>
    <property type="molecule type" value="Genomic_DNA"/>
</dbReference>
<proteinExistence type="predicted"/>
<evidence type="ECO:0000256" key="8">
    <source>
        <dbReference type="ARBA" id="ARBA00023163"/>
    </source>
</evidence>
<evidence type="ECO:0000313" key="13">
    <source>
        <dbReference type="EMBL" id="CAH0401841.1"/>
    </source>
</evidence>
<dbReference type="InterPro" id="IPR013087">
    <property type="entry name" value="Znf_C2H2_type"/>
</dbReference>
<dbReference type="SMART" id="SM00355">
    <property type="entry name" value="ZnF_C2H2"/>
    <property type="match status" value="6"/>
</dbReference>
<feature type="region of interest" description="Disordered" evidence="11">
    <location>
        <begin position="44"/>
        <end position="63"/>
    </location>
</feature>
<dbReference type="PROSITE" id="PS00028">
    <property type="entry name" value="ZINC_FINGER_C2H2_1"/>
    <property type="match status" value="6"/>
</dbReference>
<name>A0ABN8AZF6_CHISP</name>
<keyword evidence="5" id="KW-0862">Zinc</keyword>
<evidence type="ECO:0000256" key="9">
    <source>
        <dbReference type="ARBA" id="ARBA00023242"/>
    </source>
</evidence>
<evidence type="ECO:0000256" key="2">
    <source>
        <dbReference type="ARBA" id="ARBA00022723"/>
    </source>
</evidence>
<evidence type="ECO:0000256" key="10">
    <source>
        <dbReference type="PROSITE-ProRule" id="PRU00042"/>
    </source>
</evidence>